<dbReference type="SUPFAM" id="SSF48726">
    <property type="entry name" value="Immunoglobulin"/>
    <property type="match status" value="1"/>
</dbReference>
<keyword evidence="3" id="KW-1185">Reference proteome</keyword>
<dbReference type="InterPro" id="IPR036179">
    <property type="entry name" value="Ig-like_dom_sf"/>
</dbReference>
<accession>A0ABQ9FE03</accession>
<evidence type="ECO:0000313" key="3">
    <source>
        <dbReference type="Proteomes" id="UP001217089"/>
    </source>
</evidence>
<organism evidence="2 3">
    <name type="scientific">Tegillarca granosa</name>
    <name type="common">Malaysian cockle</name>
    <name type="synonym">Anadara granosa</name>
    <dbReference type="NCBI Taxonomy" id="220873"/>
    <lineage>
        <taxon>Eukaryota</taxon>
        <taxon>Metazoa</taxon>
        <taxon>Spiralia</taxon>
        <taxon>Lophotrochozoa</taxon>
        <taxon>Mollusca</taxon>
        <taxon>Bivalvia</taxon>
        <taxon>Autobranchia</taxon>
        <taxon>Pteriomorphia</taxon>
        <taxon>Arcoida</taxon>
        <taxon>Arcoidea</taxon>
        <taxon>Arcidae</taxon>
        <taxon>Tegillarca</taxon>
    </lineage>
</organism>
<dbReference type="InterPro" id="IPR013783">
    <property type="entry name" value="Ig-like_fold"/>
</dbReference>
<sequence>MPVCVNSPRRNFKPKMDLKLSLTVAFLCIFNIAFATRTVKVTTPSILAQQGSMEWLTCQYSGTPQNLVFENEKVIWKHQAYGETGFQIISENSDFVSKDATKYENNVTALNPGIVIQLKVKNVQLGDDGKFVCELKNSQGSILSSQEVNFMVINPIQRLSLTIRKSGDPNSYENVVSTQKKNSFMKVVLDEGKYDVTCKASESNPQPKVTIKMGDSTISQGVNPVRSMMPGSQRLYQETVTVREITVNRGTIDKRIECIGVVPSTNTGQVKAEFRVSNVTTKNAMVKCKNASAILGDLDRPFSCIVTVEQGSIHCSDVVWRREGKTDETYSHTDPYVTKQGVRLDCQVSSTGDQCNNAAV</sequence>
<dbReference type="Proteomes" id="UP001217089">
    <property type="component" value="Unassembled WGS sequence"/>
</dbReference>
<dbReference type="Gene3D" id="2.60.40.10">
    <property type="entry name" value="Immunoglobulins"/>
    <property type="match status" value="1"/>
</dbReference>
<gene>
    <name evidence="2" type="ORF">KUTeg_008436</name>
</gene>
<evidence type="ECO:0000259" key="1">
    <source>
        <dbReference type="PROSITE" id="PS50835"/>
    </source>
</evidence>
<protein>
    <recommendedName>
        <fullName evidence="1">Ig-like domain-containing protein</fullName>
    </recommendedName>
</protein>
<comment type="caution">
    <text evidence="2">The sequence shown here is derived from an EMBL/GenBank/DDBJ whole genome shotgun (WGS) entry which is preliminary data.</text>
</comment>
<reference evidence="2 3" key="1">
    <citation type="submission" date="2022-12" db="EMBL/GenBank/DDBJ databases">
        <title>Chromosome-level genome of Tegillarca granosa.</title>
        <authorList>
            <person name="Kim J."/>
        </authorList>
    </citation>
    <scope>NUCLEOTIDE SEQUENCE [LARGE SCALE GENOMIC DNA]</scope>
    <source>
        <strain evidence="2">Teg-2019</strain>
        <tissue evidence="2">Adductor muscle</tissue>
    </source>
</reference>
<feature type="domain" description="Ig-like" evidence="1">
    <location>
        <begin position="14"/>
        <end position="149"/>
    </location>
</feature>
<dbReference type="InterPro" id="IPR007110">
    <property type="entry name" value="Ig-like_dom"/>
</dbReference>
<name>A0ABQ9FE03_TEGGR</name>
<evidence type="ECO:0000313" key="2">
    <source>
        <dbReference type="EMBL" id="KAJ8313875.1"/>
    </source>
</evidence>
<dbReference type="EMBL" id="JARBDR010000342">
    <property type="protein sequence ID" value="KAJ8313875.1"/>
    <property type="molecule type" value="Genomic_DNA"/>
</dbReference>
<proteinExistence type="predicted"/>
<dbReference type="PROSITE" id="PS50835">
    <property type="entry name" value="IG_LIKE"/>
    <property type="match status" value="1"/>
</dbReference>